<organism evidence="7 8">
    <name type="scientific">Coccomyxa viridis</name>
    <dbReference type="NCBI Taxonomy" id="1274662"/>
    <lineage>
        <taxon>Eukaryota</taxon>
        <taxon>Viridiplantae</taxon>
        <taxon>Chlorophyta</taxon>
        <taxon>core chlorophytes</taxon>
        <taxon>Trebouxiophyceae</taxon>
        <taxon>Trebouxiophyceae incertae sedis</taxon>
        <taxon>Coccomyxaceae</taxon>
        <taxon>Coccomyxa</taxon>
    </lineage>
</organism>
<sequence length="351" mass="37377">MQVSTRVQRLLGQFQQTSLCQYQLQLRAFAAASGQLEAIRTLRESTSAPITDVKKALVEASWNVEEAYKALRKKGIAAASKKASRHAAEGLIGIALDGNAAAIVEVNSETDFATKTEQFQSMVQSVAAAALASEEAGSGRIESNALASCSTAQGSSVADAITDCAGTVRENIQLRRAHRLVCPSGVIASYLHASSAPGLGKMGALVALTDRKGALNAESASKVQELGSSIAMHIVATRPLSLDKKSVPAEALEAERKLFTEQAERSGKPANIIERMVAGRLHKFYEDNCLLEQRFVKDDSKKVSEVLKEAGKAVGADLEIQEFVRLQCGEGLDKEQSSFADDVAQALQQTG</sequence>
<comment type="subcellular location">
    <subcellularLocation>
        <location evidence="4">Mitochondrion</location>
    </subcellularLocation>
</comment>
<reference evidence="7 8" key="1">
    <citation type="submission" date="2024-06" db="EMBL/GenBank/DDBJ databases">
        <authorList>
            <person name="Kraege A."/>
            <person name="Thomma B."/>
        </authorList>
    </citation>
    <scope>NUCLEOTIDE SEQUENCE [LARGE SCALE GENOMIC DNA]</scope>
</reference>
<comment type="function">
    <text evidence="4 5">Associates with the EF-Tu.GDP complex and induces the exchange of GDP to GTP. It remains bound to the aminoacyl-tRNA.EF-Tu.GTP complex up to the GTP hydrolysis stage on the ribosome.</text>
</comment>
<evidence type="ECO:0000256" key="3">
    <source>
        <dbReference type="ARBA" id="ARBA00022917"/>
    </source>
</evidence>
<evidence type="ECO:0000256" key="2">
    <source>
        <dbReference type="ARBA" id="ARBA00022768"/>
    </source>
</evidence>
<gene>
    <name evidence="7" type="primary">g299</name>
    <name evidence="4" type="synonym">EFTS</name>
    <name evidence="7" type="ORF">VP750_LOCUS261</name>
</gene>
<comment type="similarity">
    <text evidence="1 4 5">Belongs to the EF-Ts family.</text>
</comment>
<keyword evidence="2 4" id="KW-0251">Elongation factor</keyword>
<evidence type="ECO:0000256" key="4">
    <source>
        <dbReference type="HAMAP-Rule" id="MF_03135"/>
    </source>
</evidence>
<dbReference type="SUPFAM" id="SSF54713">
    <property type="entry name" value="Elongation factor Ts (EF-Ts), dimerisation domain"/>
    <property type="match status" value="1"/>
</dbReference>
<dbReference type="NCBIfam" id="TIGR00116">
    <property type="entry name" value="tsf"/>
    <property type="match status" value="1"/>
</dbReference>
<evidence type="ECO:0000256" key="5">
    <source>
        <dbReference type="RuleBase" id="RU000642"/>
    </source>
</evidence>
<dbReference type="InterPro" id="IPR036402">
    <property type="entry name" value="EF-Ts_dimer_sf"/>
</dbReference>
<keyword evidence="3 4" id="KW-0648">Protein biosynthesis</keyword>
<dbReference type="Gene3D" id="3.30.479.20">
    <property type="entry name" value="Elongation factor Ts, dimerisation domain"/>
    <property type="match status" value="2"/>
</dbReference>
<dbReference type="Pfam" id="PF00889">
    <property type="entry name" value="EF_TS"/>
    <property type="match status" value="1"/>
</dbReference>
<dbReference type="EMBL" id="CAXHTA020000001">
    <property type="protein sequence ID" value="CAL5218602.1"/>
    <property type="molecule type" value="Genomic_DNA"/>
</dbReference>
<evidence type="ECO:0000259" key="6">
    <source>
        <dbReference type="Pfam" id="PF00889"/>
    </source>
</evidence>
<dbReference type="PANTHER" id="PTHR11741:SF0">
    <property type="entry name" value="ELONGATION FACTOR TS, MITOCHONDRIAL"/>
    <property type="match status" value="1"/>
</dbReference>
<dbReference type="InterPro" id="IPR001816">
    <property type="entry name" value="Transl_elong_EFTs/EF1B"/>
</dbReference>
<evidence type="ECO:0000313" key="7">
    <source>
        <dbReference type="EMBL" id="CAL5218602.1"/>
    </source>
</evidence>
<keyword evidence="8" id="KW-1185">Reference proteome</keyword>
<proteinExistence type="inferred from homology"/>
<dbReference type="CDD" id="cd14275">
    <property type="entry name" value="UBA_EF-Ts"/>
    <property type="match status" value="1"/>
</dbReference>
<dbReference type="Gene3D" id="1.10.286.20">
    <property type="match status" value="1"/>
</dbReference>
<dbReference type="Proteomes" id="UP001497392">
    <property type="component" value="Unassembled WGS sequence"/>
</dbReference>
<dbReference type="Gene3D" id="1.10.8.10">
    <property type="entry name" value="DNA helicase RuvA subunit, C-terminal domain"/>
    <property type="match status" value="1"/>
</dbReference>
<dbReference type="InterPro" id="IPR009060">
    <property type="entry name" value="UBA-like_sf"/>
</dbReference>
<name>A0ABP1FKQ6_9CHLO</name>
<protein>
    <recommendedName>
        <fullName evidence="4">Elongation factor Ts, mitochondrial</fullName>
        <shortName evidence="4">EF-Ts</shortName>
        <shortName evidence="4">EF-TsMt</shortName>
    </recommendedName>
</protein>
<dbReference type="PANTHER" id="PTHR11741">
    <property type="entry name" value="ELONGATION FACTOR TS"/>
    <property type="match status" value="1"/>
</dbReference>
<dbReference type="InterPro" id="IPR018101">
    <property type="entry name" value="Transl_elong_Ts_CS"/>
</dbReference>
<dbReference type="SUPFAM" id="SSF46934">
    <property type="entry name" value="UBA-like"/>
    <property type="match status" value="1"/>
</dbReference>
<dbReference type="PROSITE" id="PS01127">
    <property type="entry name" value="EF_TS_2"/>
    <property type="match status" value="1"/>
</dbReference>
<dbReference type="HAMAP" id="MF_00050">
    <property type="entry name" value="EF_Ts"/>
    <property type="match status" value="1"/>
</dbReference>
<evidence type="ECO:0000313" key="8">
    <source>
        <dbReference type="Proteomes" id="UP001497392"/>
    </source>
</evidence>
<dbReference type="InterPro" id="IPR014039">
    <property type="entry name" value="Transl_elong_EFTs/EF1B_dimer"/>
</dbReference>
<feature type="domain" description="Translation elongation factor EFTs/EF1B dimerisation" evidence="6">
    <location>
        <begin position="101"/>
        <end position="330"/>
    </location>
</feature>
<accession>A0ABP1FKQ6</accession>
<keyword evidence="4" id="KW-0496">Mitochondrion</keyword>
<comment type="caution">
    <text evidence="7">The sequence shown here is derived from an EMBL/GenBank/DDBJ whole genome shotgun (WGS) entry which is preliminary data.</text>
</comment>
<evidence type="ECO:0000256" key="1">
    <source>
        <dbReference type="ARBA" id="ARBA00005532"/>
    </source>
</evidence>